<accession>A0A1H1IWB7</accession>
<proteinExistence type="predicted"/>
<reference evidence="2" key="1">
    <citation type="submission" date="2016-10" db="EMBL/GenBank/DDBJ databases">
        <authorList>
            <person name="Varghese N."/>
            <person name="Submissions S."/>
        </authorList>
    </citation>
    <scope>NUCLEOTIDE SEQUENCE [LARGE SCALE GENOMIC DNA]</scope>
    <source>
        <strain evidence="2">DSM 24767</strain>
    </source>
</reference>
<dbReference type="PROSITE" id="PS51257">
    <property type="entry name" value="PROKAR_LIPOPROTEIN"/>
    <property type="match status" value="1"/>
</dbReference>
<dbReference type="Proteomes" id="UP000198848">
    <property type="component" value="Unassembled WGS sequence"/>
</dbReference>
<keyword evidence="2" id="KW-1185">Reference proteome</keyword>
<dbReference type="AlphaFoldDB" id="A0A1H1IWB7"/>
<dbReference type="OrthoDB" id="157618at2157"/>
<evidence type="ECO:0000313" key="2">
    <source>
        <dbReference type="Proteomes" id="UP000198848"/>
    </source>
</evidence>
<dbReference type="RefSeq" id="WP_090385413.1">
    <property type="nucleotide sequence ID" value="NZ_FNLC01000006.1"/>
</dbReference>
<gene>
    <name evidence="1" type="ORF">SAMN04489842_3818</name>
</gene>
<protein>
    <submittedName>
        <fullName evidence="1">Uncharacterized protein</fullName>
    </submittedName>
</protein>
<evidence type="ECO:0000313" key="1">
    <source>
        <dbReference type="EMBL" id="SDR41676.1"/>
    </source>
</evidence>
<organism evidence="1 2">
    <name type="scientific">Natronobacterium texcoconense</name>
    <dbReference type="NCBI Taxonomy" id="1095778"/>
    <lineage>
        <taxon>Archaea</taxon>
        <taxon>Methanobacteriati</taxon>
        <taxon>Methanobacteriota</taxon>
        <taxon>Stenosarchaea group</taxon>
        <taxon>Halobacteria</taxon>
        <taxon>Halobacteriales</taxon>
        <taxon>Natrialbaceae</taxon>
        <taxon>Natronobacterium</taxon>
    </lineage>
</organism>
<dbReference type="EMBL" id="FNLC01000006">
    <property type="protein sequence ID" value="SDR41676.1"/>
    <property type="molecule type" value="Genomic_DNA"/>
</dbReference>
<name>A0A1H1IWB7_NATTX</name>
<sequence>MTTLDRRTALSLLGASVASVSLAGCSDSSEEPEEQAVDEAAIAADGDLPSYAGTLPEVDDTEYLYGAIDFETMNALLDTDDATEAEEPTDPLLGNPVVVALHCLYGLELLSNSPSFGAYVEHNRTSDGQETFVFVDGVYALAGDYDAEELAEGLEEAGYEPEVTDDEYAVYTWPNAGEVVGVTDDAFVFSYDGAELETGDEFDAVDAVERTVATAADERDSAPAGDEAFEELLRTGEPAGITLGLYTTDDEFDEETIDDPAEAETLTLSFGGFTGANGVYQQLSVLEGGDATARTVVTYADEERVDEERLESTFGADADSFETVHDGTTVALEAEYSGDLVEE</sequence>